<evidence type="ECO:0000256" key="3">
    <source>
        <dbReference type="ARBA" id="ARBA00022679"/>
    </source>
</evidence>
<dbReference type="AlphaFoldDB" id="U7VB47"/>
<dbReference type="GO" id="GO:0005524">
    <property type="term" value="F:ATP binding"/>
    <property type="evidence" value="ECO:0007669"/>
    <property type="project" value="UniProtKB-KW"/>
</dbReference>
<keyword evidence="8" id="KW-0460">Magnesium</keyword>
<keyword evidence="6" id="KW-0418">Kinase</keyword>
<dbReference type="GO" id="GO:0005886">
    <property type="term" value="C:plasma membrane"/>
    <property type="evidence" value="ECO:0007669"/>
    <property type="project" value="TreeGrafter"/>
</dbReference>
<dbReference type="InterPro" id="IPR045540">
    <property type="entry name" value="YegS/DAGK_C"/>
</dbReference>
<dbReference type="HOGENOM" id="CLU_045532_1_0_0"/>
<name>U7VB47_9FUSO</name>
<gene>
    <name evidence="13" type="ORF">HMPREF0202_01519</name>
</gene>
<dbReference type="SUPFAM" id="SSF111331">
    <property type="entry name" value="NAD kinase/diacylglycerol kinase-like"/>
    <property type="match status" value="1"/>
</dbReference>
<dbReference type="Gene3D" id="2.60.200.40">
    <property type="match status" value="1"/>
</dbReference>
<keyword evidence="9" id="KW-0443">Lipid metabolism</keyword>
<keyword evidence="5" id="KW-0547">Nucleotide-binding</keyword>
<evidence type="ECO:0000259" key="12">
    <source>
        <dbReference type="PROSITE" id="PS50146"/>
    </source>
</evidence>
<dbReference type="InterPro" id="IPR001206">
    <property type="entry name" value="Diacylglycerol_kinase_cat_dom"/>
</dbReference>
<dbReference type="InterPro" id="IPR017438">
    <property type="entry name" value="ATP-NAD_kinase_N"/>
</dbReference>
<keyword evidence="11" id="KW-1208">Phospholipid metabolism</keyword>
<dbReference type="Pfam" id="PF19279">
    <property type="entry name" value="YegS_C"/>
    <property type="match status" value="1"/>
</dbReference>
<dbReference type="GO" id="GO:0004143">
    <property type="term" value="F:ATP-dependent diacylglycerol kinase activity"/>
    <property type="evidence" value="ECO:0007669"/>
    <property type="project" value="TreeGrafter"/>
</dbReference>
<dbReference type="GO" id="GO:0046872">
    <property type="term" value="F:metal ion binding"/>
    <property type="evidence" value="ECO:0007669"/>
    <property type="project" value="UniProtKB-KW"/>
</dbReference>
<sequence length="296" mass="33245">MKRQKKVKLIYNPVSGGGKILKELDKIFEIYQDHGFVVDIFRVSHCCKKEEILENIEDYDHFLISGGDGTINSFVNILKKNEIDIPIAILPTGTANDFANVIKMPRNIEKACKKILSTDVKEIDLGRINNQYFINIASLGVFSTISQTTDRNMIKTMGKLAYVLNGIKEMTKIKKMKIILESDEYSAITDIVSLLVFNGKSAGNFELAYNAKLDDGFFDVLLLKPDFITDVPEISAALATKTHLEKKIHSIKYFKTRFMKIVGVENYSTDIDGETGPNLPIEIECIHKGLKVLGIS</sequence>
<accession>U7VB47</accession>
<dbReference type="PANTHER" id="PTHR12358:SF106">
    <property type="entry name" value="LIPID KINASE YEGS"/>
    <property type="match status" value="1"/>
</dbReference>
<evidence type="ECO:0000256" key="1">
    <source>
        <dbReference type="ARBA" id="ARBA00001946"/>
    </source>
</evidence>
<evidence type="ECO:0000256" key="6">
    <source>
        <dbReference type="ARBA" id="ARBA00022777"/>
    </source>
</evidence>
<evidence type="ECO:0000256" key="11">
    <source>
        <dbReference type="ARBA" id="ARBA00023264"/>
    </source>
</evidence>
<keyword evidence="14" id="KW-1185">Reference proteome</keyword>
<evidence type="ECO:0000256" key="8">
    <source>
        <dbReference type="ARBA" id="ARBA00022842"/>
    </source>
</evidence>
<keyword evidence="2" id="KW-0444">Lipid biosynthesis</keyword>
<comment type="cofactor">
    <cofactor evidence="1">
        <name>Mg(2+)</name>
        <dbReference type="ChEBI" id="CHEBI:18420"/>
    </cofactor>
</comment>
<evidence type="ECO:0000256" key="2">
    <source>
        <dbReference type="ARBA" id="ARBA00022516"/>
    </source>
</evidence>
<proteinExistence type="predicted"/>
<dbReference type="EMBL" id="AXZF01000054">
    <property type="protein sequence ID" value="ERT68711.1"/>
    <property type="molecule type" value="Genomic_DNA"/>
</dbReference>
<feature type="domain" description="DAGKc" evidence="12">
    <location>
        <begin position="2"/>
        <end position="132"/>
    </location>
</feature>
<dbReference type="RefSeq" id="WP_023051057.1">
    <property type="nucleotide sequence ID" value="NZ_CP173065.2"/>
</dbReference>
<dbReference type="SMART" id="SM00046">
    <property type="entry name" value="DAGKc"/>
    <property type="match status" value="1"/>
</dbReference>
<keyword evidence="4" id="KW-0479">Metal-binding</keyword>
<evidence type="ECO:0000256" key="5">
    <source>
        <dbReference type="ARBA" id="ARBA00022741"/>
    </source>
</evidence>
<dbReference type="STRING" id="1319815.HMPREF0202_01519"/>
<evidence type="ECO:0000256" key="4">
    <source>
        <dbReference type="ARBA" id="ARBA00022723"/>
    </source>
</evidence>
<keyword evidence="7" id="KW-0067">ATP-binding</keyword>
<keyword evidence="3" id="KW-0808">Transferase</keyword>
<evidence type="ECO:0000313" key="13">
    <source>
        <dbReference type="EMBL" id="ERT68711.1"/>
    </source>
</evidence>
<dbReference type="InterPro" id="IPR016064">
    <property type="entry name" value="NAD/diacylglycerol_kinase_sf"/>
</dbReference>
<keyword evidence="10" id="KW-0594">Phospholipid biosynthesis</keyword>
<evidence type="ECO:0000256" key="10">
    <source>
        <dbReference type="ARBA" id="ARBA00023209"/>
    </source>
</evidence>
<organism evidence="13 14">
    <name type="scientific">Cetobacterium somerae ATCC BAA-474</name>
    <dbReference type="NCBI Taxonomy" id="1319815"/>
    <lineage>
        <taxon>Bacteria</taxon>
        <taxon>Fusobacteriati</taxon>
        <taxon>Fusobacteriota</taxon>
        <taxon>Fusobacteriia</taxon>
        <taxon>Fusobacteriales</taxon>
        <taxon>Fusobacteriaceae</taxon>
        <taxon>Cetobacterium</taxon>
    </lineage>
</organism>
<dbReference type="Proteomes" id="UP000017081">
    <property type="component" value="Unassembled WGS sequence"/>
</dbReference>
<evidence type="ECO:0000313" key="14">
    <source>
        <dbReference type="Proteomes" id="UP000017081"/>
    </source>
</evidence>
<dbReference type="Gene3D" id="3.40.50.10330">
    <property type="entry name" value="Probable inorganic polyphosphate/atp-NAD kinase, domain 1"/>
    <property type="match status" value="1"/>
</dbReference>
<dbReference type="NCBIfam" id="NF009605">
    <property type="entry name" value="PRK13059.1"/>
    <property type="match status" value="1"/>
</dbReference>
<dbReference type="Pfam" id="PF00781">
    <property type="entry name" value="DAGK_cat"/>
    <property type="match status" value="1"/>
</dbReference>
<dbReference type="PROSITE" id="PS50146">
    <property type="entry name" value="DAGK"/>
    <property type="match status" value="1"/>
</dbReference>
<dbReference type="PATRIC" id="fig|1319815.3.peg.1464"/>
<reference evidence="13 14" key="1">
    <citation type="submission" date="2013-08" db="EMBL/GenBank/DDBJ databases">
        <authorList>
            <person name="Weinstock G."/>
            <person name="Sodergren E."/>
            <person name="Wylie T."/>
            <person name="Fulton L."/>
            <person name="Fulton R."/>
            <person name="Fronick C."/>
            <person name="O'Laughlin M."/>
            <person name="Godfrey J."/>
            <person name="Miner T."/>
            <person name="Herter B."/>
            <person name="Appelbaum E."/>
            <person name="Cordes M."/>
            <person name="Lek S."/>
            <person name="Wollam A."/>
            <person name="Pepin K.H."/>
            <person name="Palsikar V.B."/>
            <person name="Mitreva M."/>
            <person name="Wilson R.K."/>
        </authorList>
    </citation>
    <scope>NUCLEOTIDE SEQUENCE [LARGE SCALE GENOMIC DNA]</scope>
    <source>
        <strain evidence="13 14">ATCC BAA-474</strain>
    </source>
</reference>
<dbReference type="eggNOG" id="COG1597">
    <property type="taxonomic scope" value="Bacteria"/>
</dbReference>
<dbReference type="NCBIfam" id="TIGR00147">
    <property type="entry name" value="YegS/Rv2252/BmrU family lipid kinase"/>
    <property type="match status" value="1"/>
</dbReference>
<dbReference type="InterPro" id="IPR005218">
    <property type="entry name" value="Diacylglycerol/lipid_kinase"/>
</dbReference>
<dbReference type="InterPro" id="IPR050187">
    <property type="entry name" value="Lipid_Phosphate_FormReg"/>
</dbReference>
<comment type="caution">
    <text evidence="13">The sequence shown here is derived from an EMBL/GenBank/DDBJ whole genome shotgun (WGS) entry which is preliminary data.</text>
</comment>
<dbReference type="GO" id="GO:0008654">
    <property type="term" value="P:phospholipid biosynthetic process"/>
    <property type="evidence" value="ECO:0007669"/>
    <property type="project" value="UniProtKB-KW"/>
</dbReference>
<evidence type="ECO:0000256" key="7">
    <source>
        <dbReference type="ARBA" id="ARBA00022840"/>
    </source>
</evidence>
<evidence type="ECO:0000256" key="9">
    <source>
        <dbReference type="ARBA" id="ARBA00023098"/>
    </source>
</evidence>
<dbReference type="PANTHER" id="PTHR12358">
    <property type="entry name" value="SPHINGOSINE KINASE"/>
    <property type="match status" value="1"/>
</dbReference>
<protein>
    <recommendedName>
        <fullName evidence="12">DAGKc domain-containing protein</fullName>
    </recommendedName>
</protein>